<keyword evidence="1" id="KW-0732">Signal</keyword>
<evidence type="ECO:0000256" key="1">
    <source>
        <dbReference type="SAM" id="SignalP"/>
    </source>
</evidence>
<dbReference type="EMBL" id="JACYFG010000003">
    <property type="protein sequence ID" value="MBD5778272.1"/>
    <property type="molecule type" value="Genomic_DNA"/>
</dbReference>
<sequence length="184" mass="20393">MLKFVKPAWFAVLPLLLVSLPPLEGAPGDGVDEREIFPTLALKVLKYVEWDGQAKVELGQRIRVGVYDRTRGKGYLQMFSELCDKYPLAYELVELSGAAVDDLDFDLVYIAGKSKLPLDLLDSLAGKPVLVIGEHDSILEKGGIIRLQVSSLRKPEYGINLKRAKDSGIKIESRLSRGAVELIR</sequence>
<dbReference type="InterPro" id="IPR025293">
    <property type="entry name" value="YfiR/HmsC-like"/>
</dbReference>
<dbReference type="AlphaFoldDB" id="A0A927IDS0"/>
<name>A0A927IDS0_9BACT</name>
<proteinExistence type="predicted"/>
<keyword evidence="3" id="KW-1185">Reference proteome</keyword>
<protein>
    <submittedName>
        <fullName evidence="2">YfiR family protein</fullName>
    </submittedName>
</protein>
<comment type="caution">
    <text evidence="2">The sequence shown here is derived from an EMBL/GenBank/DDBJ whole genome shotgun (WGS) entry which is preliminary data.</text>
</comment>
<accession>A0A927IDS0</accession>
<dbReference type="Pfam" id="PF13689">
    <property type="entry name" value="DUF4154"/>
    <property type="match status" value="1"/>
</dbReference>
<feature type="signal peptide" evidence="1">
    <location>
        <begin position="1"/>
        <end position="25"/>
    </location>
</feature>
<feature type="chain" id="PRO_5037549293" evidence="1">
    <location>
        <begin position="26"/>
        <end position="184"/>
    </location>
</feature>
<reference evidence="2" key="1">
    <citation type="submission" date="2020-09" db="EMBL/GenBank/DDBJ databases">
        <title>Pelagicoccus enzymogenes sp. nov. with an EPS production, isolated from marine sediment.</title>
        <authorList>
            <person name="Feng X."/>
        </authorList>
    </citation>
    <scope>NUCLEOTIDE SEQUENCE</scope>
    <source>
        <strain evidence="2">NFK12</strain>
    </source>
</reference>
<dbReference type="RefSeq" id="WP_191615405.1">
    <property type="nucleotide sequence ID" value="NZ_JACYFG010000003.1"/>
</dbReference>
<organism evidence="2 3">
    <name type="scientific">Pelagicoccus enzymogenes</name>
    <dbReference type="NCBI Taxonomy" id="2773457"/>
    <lineage>
        <taxon>Bacteria</taxon>
        <taxon>Pseudomonadati</taxon>
        <taxon>Verrucomicrobiota</taxon>
        <taxon>Opitutia</taxon>
        <taxon>Puniceicoccales</taxon>
        <taxon>Pelagicoccaceae</taxon>
        <taxon>Pelagicoccus</taxon>
    </lineage>
</organism>
<gene>
    <name evidence="2" type="ORF">IEN85_02040</name>
</gene>
<evidence type="ECO:0000313" key="3">
    <source>
        <dbReference type="Proteomes" id="UP000622317"/>
    </source>
</evidence>
<dbReference type="Proteomes" id="UP000622317">
    <property type="component" value="Unassembled WGS sequence"/>
</dbReference>
<evidence type="ECO:0000313" key="2">
    <source>
        <dbReference type="EMBL" id="MBD5778272.1"/>
    </source>
</evidence>